<feature type="domain" description="PKD/Chitinase" evidence="2">
    <location>
        <begin position="236"/>
        <end position="324"/>
    </location>
</feature>
<evidence type="ECO:0000256" key="1">
    <source>
        <dbReference type="SAM" id="MobiDB-lite"/>
    </source>
</evidence>
<dbReference type="InterPro" id="IPR022409">
    <property type="entry name" value="PKD/Chitinase_dom"/>
</dbReference>
<dbReference type="PANTHER" id="PTHR46182:SF2">
    <property type="entry name" value="FI19480P1"/>
    <property type="match status" value="1"/>
</dbReference>
<organism evidence="3 4">
    <name type="scientific">Isoalcanivorax pacificus W11-5</name>
    <dbReference type="NCBI Taxonomy" id="391936"/>
    <lineage>
        <taxon>Bacteria</taxon>
        <taxon>Pseudomonadati</taxon>
        <taxon>Pseudomonadota</taxon>
        <taxon>Gammaproteobacteria</taxon>
        <taxon>Oceanospirillales</taxon>
        <taxon>Alcanivoracaceae</taxon>
        <taxon>Isoalcanivorax</taxon>
    </lineage>
</organism>
<feature type="domain" description="PKD/Chitinase" evidence="2">
    <location>
        <begin position="426"/>
        <end position="514"/>
    </location>
</feature>
<sequence>MIYHKPTITHGIFFVILSIILSACGGGGSSGGGTPPPPVIDNTAPTANAGTTQHVKSGDTVTLDGSASQDADGDTLTYQWRMVSAPSISWPTIENDTTVRPSFVAHAAGVYVVELVVSDGELESAADTISVHAELANSAPVARAGEDQFVKVGTTVTLDGSSSRDADGDLLVYHWEIIEQPSGSLAALSNAATVRPTFLAEAEGVYIIRLVVSDGELDSAPVTIMVLAEVDNVRPTAVAGADQNVIAGDTVLLDGSASHDPNGDLITYRWRFVSVPAGSAAAFFDDAAVAPTFVADQEGTYVIELIVSDGELDSEGDRVTVSATRANAAPVADAGSDMNVATGTLVMLDGTLSSDANGDALLFAWRFVSRPDGSAAVLADSTTAWPAFTADLDGTYVLELVVNDGLLDSQPTRITVTAETANSAPVADAGHSQTLYLGDTTQLDSSGSYDPDMDLLTYAWTLQSRPAGSVAALDDDQAASPGFTPDVAGDYVFSLAVSDGERSSDPASVVVTAIQPVLTLERYTPASPFDPAEWWPVNLPHAASSSLSKTVTGSHSGTERLAEYRLTAHGQDFTIATLQAAPAGDSLAPRFAGLASGQVIEAGESVTFGLDVTYVTVTNRQVSFTFTVAETGATFQSTYTLTLR</sequence>
<reference evidence="3 4" key="1">
    <citation type="journal article" date="2012" name="J. Bacteriol.">
        <title>Genome sequence of an alkane-degrading bacterium, Alcanivorax pacificus type strain W11-5, isolated from deep sea sediment.</title>
        <authorList>
            <person name="Lai Q."/>
            <person name="Shao Z."/>
        </authorList>
    </citation>
    <scope>NUCLEOTIDE SEQUENCE [LARGE SCALE GENOMIC DNA]</scope>
    <source>
        <strain evidence="3 4">W11-5</strain>
    </source>
</reference>
<feature type="compositionally biased region" description="Polar residues" evidence="1">
    <location>
        <begin position="43"/>
        <end position="69"/>
    </location>
</feature>
<dbReference type="OrthoDB" id="9758386at2"/>
<dbReference type="Pfam" id="PF22352">
    <property type="entry name" value="K319L-like_PKD"/>
    <property type="match status" value="5"/>
</dbReference>
<keyword evidence="4" id="KW-1185">Reference proteome</keyword>
<dbReference type="PANTHER" id="PTHR46182">
    <property type="entry name" value="FI19480P1"/>
    <property type="match status" value="1"/>
</dbReference>
<dbReference type="STRING" id="391936.S7S_02520"/>
<dbReference type="SMART" id="SM00089">
    <property type="entry name" value="PKD"/>
    <property type="match status" value="4"/>
</dbReference>
<dbReference type="Gene3D" id="2.60.40.10">
    <property type="entry name" value="Immunoglobulins"/>
    <property type="match status" value="5"/>
</dbReference>
<dbReference type="InterPro" id="IPR013783">
    <property type="entry name" value="Ig-like_fold"/>
</dbReference>
<feature type="region of interest" description="Disordered" evidence="1">
    <location>
        <begin position="27"/>
        <end position="69"/>
    </location>
</feature>
<name>A0A0B4XIQ3_9GAMM</name>
<accession>A0A0B4XIQ3</accession>
<protein>
    <submittedName>
        <fullName evidence="3">PKD domain-containing protein</fullName>
    </submittedName>
</protein>
<proteinExistence type="predicted"/>
<feature type="domain" description="PKD/Chitinase" evidence="2">
    <location>
        <begin position="141"/>
        <end position="229"/>
    </location>
</feature>
<dbReference type="GO" id="GO:0031410">
    <property type="term" value="C:cytoplasmic vesicle"/>
    <property type="evidence" value="ECO:0007669"/>
    <property type="project" value="TreeGrafter"/>
</dbReference>
<feature type="domain" description="PKD/Chitinase" evidence="2">
    <location>
        <begin position="331"/>
        <end position="419"/>
    </location>
</feature>
<dbReference type="InterPro" id="IPR035986">
    <property type="entry name" value="PKD_dom_sf"/>
</dbReference>
<dbReference type="AlphaFoldDB" id="A0A0B4XIQ3"/>
<dbReference type="KEGG" id="apac:S7S_02520"/>
<dbReference type="EMBL" id="CP004387">
    <property type="protein sequence ID" value="AJD46926.1"/>
    <property type="molecule type" value="Genomic_DNA"/>
</dbReference>
<dbReference type="SUPFAM" id="SSF49299">
    <property type="entry name" value="PKD domain"/>
    <property type="match status" value="5"/>
</dbReference>
<dbReference type="InterPro" id="IPR029865">
    <property type="entry name" value="KIAA0319-like"/>
</dbReference>
<dbReference type="HOGENOM" id="CLU_424931_0_0_6"/>
<dbReference type="RefSeq" id="WP_008739669.1">
    <property type="nucleotide sequence ID" value="NZ_CP004387.1"/>
</dbReference>
<dbReference type="PROSITE" id="PS51257">
    <property type="entry name" value="PROKAR_LIPOPROTEIN"/>
    <property type="match status" value="1"/>
</dbReference>
<evidence type="ECO:0000313" key="3">
    <source>
        <dbReference type="EMBL" id="AJD46926.1"/>
    </source>
</evidence>
<evidence type="ECO:0000313" key="4">
    <source>
        <dbReference type="Proteomes" id="UP000006764"/>
    </source>
</evidence>
<evidence type="ECO:0000259" key="2">
    <source>
        <dbReference type="SMART" id="SM00089"/>
    </source>
</evidence>
<dbReference type="GO" id="GO:0016020">
    <property type="term" value="C:membrane"/>
    <property type="evidence" value="ECO:0007669"/>
    <property type="project" value="TreeGrafter"/>
</dbReference>
<dbReference type="Proteomes" id="UP000006764">
    <property type="component" value="Chromosome"/>
</dbReference>
<gene>
    <name evidence="3" type="ORF">S7S_02520</name>
</gene>